<feature type="transmembrane region" description="Helical" evidence="1">
    <location>
        <begin position="209"/>
        <end position="226"/>
    </location>
</feature>
<accession>A0A2S8GR98</accession>
<evidence type="ECO:0000313" key="3">
    <source>
        <dbReference type="Proteomes" id="UP000237819"/>
    </source>
</evidence>
<keyword evidence="1" id="KW-0472">Membrane</keyword>
<reference evidence="2 3" key="1">
    <citation type="submission" date="2018-02" db="EMBL/GenBank/DDBJ databases">
        <title>Comparative genomes isolates from brazilian mangrove.</title>
        <authorList>
            <person name="Araujo J.E."/>
            <person name="Taketani R.G."/>
            <person name="Silva M.C.P."/>
            <person name="Loureco M.V."/>
            <person name="Andreote F.D."/>
        </authorList>
    </citation>
    <scope>NUCLEOTIDE SEQUENCE [LARGE SCALE GENOMIC DNA]</scope>
    <source>
        <strain evidence="2 3">Nap-Phe MGV</strain>
    </source>
</reference>
<evidence type="ECO:0000313" key="2">
    <source>
        <dbReference type="EMBL" id="PQO46950.1"/>
    </source>
</evidence>
<dbReference type="OrthoDB" id="301648at2"/>
<feature type="transmembrane region" description="Helical" evidence="1">
    <location>
        <begin position="79"/>
        <end position="96"/>
    </location>
</feature>
<feature type="transmembrane region" description="Helical" evidence="1">
    <location>
        <begin position="102"/>
        <end position="121"/>
    </location>
</feature>
<proteinExistence type="predicted"/>
<dbReference type="RefSeq" id="WP_105334749.1">
    <property type="nucleotide sequence ID" value="NZ_PUHZ01000007.1"/>
</dbReference>
<keyword evidence="1" id="KW-0812">Transmembrane</keyword>
<dbReference type="Proteomes" id="UP000237819">
    <property type="component" value="Unassembled WGS sequence"/>
</dbReference>
<comment type="caution">
    <text evidence="2">The sequence shown here is derived from an EMBL/GenBank/DDBJ whole genome shotgun (WGS) entry which is preliminary data.</text>
</comment>
<feature type="transmembrane region" description="Helical" evidence="1">
    <location>
        <begin position="142"/>
        <end position="162"/>
    </location>
</feature>
<feature type="transmembrane region" description="Helical" evidence="1">
    <location>
        <begin position="27"/>
        <end position="44"/>
    </location>
</feature>
<organism evidence="2 3">
    <name type="scientific">Blastopirellula marina</name>
    <dbReference type="NCBI Taxonomy" id="124"/>
    <lineage>
        <taxon>Bacteria</taxon>
        <taxon>Pseudomonadati</taxon>
        <taxon>Planctomycetota</taxon>
        <taxon>Planctomycetia</taxon>
        <taxon>Pirellulales</taxon>
        <taxon>Pirellulaceae</taxon>
        <taxon>Blastopirellula</taxon>
    </lineage>
</organism>
<protein>
    <submittedName>
        <fullName evidence="2">Uncharacterized protein</fullName>
    </submittedName>
</protein>
<feature type="transmembrane region" description="Helical" evidence="1">
    <location>
        <begin position="168"/>
        <end position="188"/>
    </location>
</feature>
<keyword evidence="1" id="KW-1133">Transmembrane helix</keyword>
<dbReference type="EMBL" id="PUHZ01000007">
    <property type="protein sequence ID" value="PQO46950.1"/>
    <property type="molecule type" value="Genomic_DNA"/>
</dbReference>
<dbReference type="AlphaFoldDB" id="A0A2S8GR98"/>
<sequence length="237" mass="26119">MIQQRQEEPTVVESITEVSAPRWRFSITRLIIATAVAPLPLLLVCPGNASHAWCFAVSGLTLFGLLLTVQADDLPRLNVILFAVMAPAILVGAFWFESLRAIPLLAIVFALPAIAIARAYYPLQPRRAQYLPTTGQTLASAFFPYVLLNGFSLLLIGLFSVPGTANELAGRIAGTFLGGLLLLNLYWLATNRNATLTQRPELGFRYETTMILLPAAISLFCLRTYLELKFSEGTYLW</sequence>
<name>A0A2S8GR98_9BACT</name>
<evidence type="ECO:0000256" key="1">
    <source>
        <dbReference type="SAM" id="Phobius"/>
    </source>
</evidence>
<gene>
    <name evidence="2" type="ORF">C5Y93_07310</name>
</gene>
<feature type="transmembrane region" description="Helical" evidence="1">
    <location>
        <begin position="50"/>
        <end position="67"/>
    </location>
</feature>